<comment type="caution">
    <text evidence="2">The sequence shown here is derived from an EMBL/GenBank/DDBJ whole genome shotgun (WGS) entry which is preliminary data.</text>
</comment>
<keyword evidence="2" id="KW-0378">Hydrolase</keyword>
<evidence type="ECO:0000259" key="1">
    <source>
        <dbReference type="Pfam" id="PF12146"/>
    </source>
</evidence>
<dbReference type="Pfam" id="PF12146">
    <property type="entry name" value="Hydrolase_4"/>
    <property type="match status" value="1"/>
</dbReference>
<dbReference type="PANTHER" id="PTHR11614">
    <property type="entry name" value="PHOSPHOLIPASE-RELATED"/>
    <property type="match status" value="1"/>
</dbReference>
<keyword evidence="3" id="KW-1185">Reference proteome</keyword>
<organism evidence="2 3">
    <name type="scientific">Clostridium algifaecis</name>
    <dbReference type="NCBI Taxonomy" id="1472040"/>
    <lineage>
        <taxon>Bacteria</taxon>
        <taxon>Bacillati</taxon>
        <taxon>Bacillota</taxon>
        <taxon>Clostridia</taxon>
        <taxon>Eubacteriales</taxon>
        <taxon>Clostridiaceae</taxon>
        <taxon>Clostridium</taxon>
    </lineage>
</organism>
<dbReference type="GO" id="GO:0016787">
    <property type="term" value="F:hydrolase activity"/>
    <property type="evidence" value="ECO:0007669"/>
    <property type="project" value="UniProtKB-KW"/>
</dbReference>
<dbReference type="Proteomes" id="UP001519307">
    <property type="component" value="Unassembled WGS sequence"/>
</dbReference>
<gene>
    <name evidence="2" type="ORF">J2Z42_001629</name>
</gene>
<name>A0ABS4KSD4_9CLOT</name>
<dbReference type="InterPro" id="IPR051044">
    <property type="entry name" value="MAG_DAG_Lipase"/>
</dbReference>
<accession>A0ABS4KSD4</accession>
<dbReference type="EMBL" id="JAGGLM010000008">
    <property type="protein sequence ID" value="MBP2032950.1"/>
    <property type="molecule type" value="Genomic_DNA"/>
</dbReference>
<sequence length="322" mass="36909">MCMGDIEYKSETFFYKDQQGVKLFTQKWFPCDKSKIKGVIQIAHGMGETTNYYREFSENMVKAGFAVYINEARGHGRTAGDISDSSYAENAGYMGDDGITWMVEDIKLLTDIIKIENPGVPNFLLGHSLGSVLAQIYAYKYGSEINGIIYSGTTGPIDRKIIKKLVKVVEKEVIESGRKAPSIETANYFFKHYNDKFQPAKTDCDWLTSDSNMLEDTLSSPYAAIDYKVGYYEDFINALKNLHRERFIKKIPKELPVFSISGSDDPFGNYGESIKTLFKMYKKLGIKDTTYKIYESGRHEMLREVNRYEVIEDLQHWLCNHI</sequence>
<evidence type="ECO:0000313" key="3">
    <source>
        <dbReference type="Proteomes" id="UP001519307"/>
    </source>
</evidence>
<proteinExistence type="predicted"/>
<dbReference type="SUPFAM" id="SSF53474">
    <property type="entry name" value="alpha/beta-Hydrolases"/>
    <property type="match status" value="1"/>
</dbReference>
<dbReference type="InterPro" id="IPR022742">
    <property type="entry name" value="Hydrolase_4"/>
</dbReference>
<protein>
    <submittedName>
        <fullName evidence="2">Alpha-beta hydrolase superfamily lysophospholipase</fullName>
    </submittedName>
</protein>
<feature type="domain" description="Serine aminopeptidase S33" evidence="1">
    <location>
        <begin position="35"/>
        <end position="305"/>
    </location>
</feature>
<reference evidence="2 3" key="1">
    <citation type="submission" date="2021-03" db="EMBL/GenBank/DDBJ databases">
        <title>Genomic Encyclopedia of Type Strains, Phase IV (KMG-IV): sequencing the most valuable type-strain genomes for metagenomic binning, comparative biology and taxonomic classification.</title>
        <authorList>
            <person name="Goeker M."/>
        </authorList>
    </citation>
    <scope>NUCLEOTIDE SEQUENCE [LARGE SCALE GENOMIC DNA]</scope>
    <source>
        <strain evidence="2 3">DSM 28783</strain>
    </source>
</reference>
<dbReference type="Gene3D" id="3.40.50.1820">
    <property type="entry name" value="alpha/beta hydrolase"/>
    <property type="match status" value="1"/>
</dbReference>
<dbReference type="InterPro" id="IPR029058">
    <property type="entry name" value="AB_hydrolase_fold"/>
</dbReference>
<evidence type="ECO:0000313" key="2">
    <source>
        <dbReference type="EMBL" id="MBP2032950.1"/>
    </source>
</evidence>